<protein>
    <submittedName>
        <fullName evidence="1">Uncharacterized protein</fullName>
    </submittedName>
</protein>
<reference evidence="1" key="1">
    <citation type="submission" date="2015-11" db="EMBL/GenBank/DDBJ databases">
        <authorList>
            <person name="Zhang Y."/>
            <person name="Guo Z."/>
        </authorList>
    </citation>
    <scope>NUCLEOTIDE SEQUENCE</scope>
    <source>
        <strain evidence="1">BN30871</strain>
    </source>
</reference>
<proteinExistence type="predicted"/>
<dbReference type="EMBL" id="FAXN01000021">
    <property type="protein sequence ID" value="CUV65229.1"/>
    <property type="molecule type" value="Genomic_DNA"/>
</dbReference>
<sequence>MKKYTVLKISVIAGIFCAIDQTIELKEKDAKKYIDEGFIKELTEEKEEILSPDVIEAMTYAELKAKVAELEIVTPDLKMESLKAALLEHIGV</sequence>
<dbReference type="AlphaFoldDB" id="A0A0S4XLV9"/>
<name>A0A0S4XLV9_9BACT</name>
<gene>
    <name evidence="1" type="ORF">BN3087_220046</name>
</gene>
<evidence type="ECO:0000313" key="1">
    <source>
        <dbReference type="EMBL" id="CUV65229.1"/>
    </source>
</evidence>
<accession>A0A0S4XLV9</accession>
<organism evidence="1">
    <name type="scientific">Sulfurovum sp. enrichment culture clone C5</name>
    <dbReference type="NCBI Taxonomy" id="497650"/>
    <lineage>
        <taxon>Bacteria</taxon>
        <taxon>Pseudomonadati</taxon>
        <taxon>Campylobacterota</taxon>
        <taxon>Epsilonproteobacteria</taxon>
        <taxon>Campylobacterales</taxon>
        <taxon>Sulfurovaceae</taxon>
        <taxon>Sulfurovum</taxon>
        <taxon>environmental samples</taxon>
    </lineage>
</organism>